<protein>
    <submittedName>
        <fullName evidence="1">Uncharacterized protein</fullName>
    </submittedName>
</protein>
<sequence>MTEHQVTITGLTRVRAPKPNKGGSTVIAYFDCEANGFALAGCALARTIKNGLTVWPPKLEGPESARRSLTITEDSLRHAMMIQARETYRALGGTDAEWIGRSIPAGPNPDYELGGIMHAPPTREVRKIERTVTRINSDDEGEQREGLATFLKGAEGG</sequence>
<dbReference type="OrthoDB" id="8453606at2"/>
<evidence type="ECO:0000313" key="1">
    <source>
        <dbReference type="EMBL" id="ALR22068.1"/>
    </source>
</evidence>
<accession>A0A0S3F2Y0</accession>
<dbReference type="STRING" id="1332080.ATN00_18915"/>
<dbReference type="AlphaFoldDB" id="A0A0S3F2Y0"/>
<dbReference type="RefSeq" id="WP_062067752.1">
    <property type="nucleotide sequence ID" value="NZ_CP013264.1"/>
</dbReference>
<organism evidence="1 2">
    <name type="scientific">Sphingobium baderi</name>
    <dbReference type="NCBI Taxonomy" id="1332080"/>
    <lineage>
        <taxon>Bacteria</taxon>
        <taxon>Pseudomonadati</taxon>
        <taxon>Pseudomonadota</taxon>
        <taxon>Alphaproteobacteria</taxon>
        <taxon>Sphingomonadales</taxon>
        <taxon>Sphingomonadaceae</taxon>
        <taxon>Sphingobium</taxon>
    </lineage>
</organism>
<dbReference type="Proteomes" id="UP000056968">
    <property type="component" value="Chromosome"/>
</dbReference>
<name>A0A0S3F2Y0_9SPHN</name>
<keyword evidence="2" id="KW-1185">Reference proteome</keyword>
<proteinExistence type="predicted"/>
<dbReference type="KEGG" id="sbd:ATN00_18915"/>
<reference evidence="1 2" key="1">
    <citation type="submission" date="2015-11" db="EMBL/GenBank/DDBJ databases">
        <title>A Two-component Flavoprotein Monooxygenase System MeaXY Responsible for para-Hydroxylation of 2-Methyl-6-ethylaniline and 2,6-Diethylaniline in Sphingobium baderi DE-13.</title>
        <authorList>
            <person name="Cheng M."/>
            <person name="Meng Q."/>
            <person name="Yang Y."/>
            <person name="Chu C."/>
            <person name="Yan X."/>
            <person name="He J."/>
            <person name="Li S."/>
        </authorList>
    </citation>
    <scope>NUCLEOTIDE SEQUENCE [LARGE SCALE GENOMIC DNA]</scope>
    <source>
        <strain evidence="1 2">DE-13</strain>
    </source>
</reference>
<gene>
    <name evidence="1" type="ORF">ATN00_18915</name>
</gene>
<dbReference type="EMBL" id="CP013264">
    <property type="protein sequence ID" value="ALR22068.1"/>
    <property type="molecule type" value="Genomic_DNA"/>
</dbReference>
<evidence type="ECO:0000313" key="2">
    <source>
        <dbReference type="Proteomes" id="UP000056968"/>
    </source>
</evidence>